<evidence type="ECO:0000313" key="2">
    <source>
        <dbReference type="EMBL" id="ODR57701.1"/>
    </source>
</evidence>
<protein>
    <submittedName>
        <fullName evidence="1">Uncharacterized protein</fullName>
    </submittedName>
</protein>
<sequence length="100" mass="11392">MLPSTVIIFITQEDIFSCDLAMYTFTEQCEEVAGLHLDDGTKKIFLNMASKNGRPELISLLQYMKNTTLDNPDILVRDKRIRKFRSDSERGKTIGRMGGC</sequence>
<dbReference type="Proteomes" id="UP000094869">
    <property type="component" value="Unassembled WGS sequence"/>
</dbReference>
<keyword evidence="4" id="KW-1185">Reference proteome</keyword>
<evidence type="ECO:0000313" key="3">
    <source>
        <dbReference type="Proteomes" id="UP000094271"/>
    </source>
</evidence>
<accession>A0A1E3UHF1</accession>
<reference evidence="1 3" key="2">
    <citation type="submission" date="2016-08" db="EMBL/GenBank/DDBJ databases">
        <authorList>
            <person name="Seilhamer J.J."/>
        </authorList>
    </citation>
    <scope>NUCLEOTIDE SEQUENCE [LARGE SCALE GENOMIC DNA]</scope>
    <source>
        <strain evidence="1 3">NML150140-1</strain>
    </source>
</reference>
<evidence type="ECO:0000313" key="4">
    <source>
        <dbReference type="Proteomes" id="UP000094869"/>
    </source>
</evidence>
<dbReference type="RefSeq" id="WP_069409810.1">
    <property type="nucleotide sequence ID" value="NZ_DBFYTW010000154.1"/>
</dbReference>
<dbReference type="EMBL" id="MEHA01000014">
    <property type="protein sequence ID" value="ODR49135.1"/>
    <property type="molecule type" value="Genomic_DNA"/>
</dbReference>
<name>A0A1E3UHF1_9FIRM</name>
<proteinExistence type="predicted"/>
<reference evidence="2 4" key="1">
    <citation type="submission" date="2016-08" db="EMBL/GenBank/DDBJ databases">
        <title>Characterization of Isolates of Eisenbergiella tayi Derived from Blood Cultures, Using Whole Genome Sequencing.</title>
        <authorList>
            <person name="Bernier A.-M."/>
            <person name="Burdz T."/>
            <person name="Wiebe D."/>
            <person name="Bernard K."/>
        </authorList>
    </citation>
    <scope>NUCLEOTIDE SEQUENCE [LARGE SCALE GENOMIC DNA]</scope>
    <source>
        <strain evidence="2 4">NML120146</strain>
    </source>
</reference>
<dbReference type="AlphaFoldDB" id="A0A1E3UHF1"/>
<gene>
    <name evidence="1" type="ORF">BEI59_18655</name>
    <name evidence="2" type="ORF">BEI63_11415</name>
</gene>
<dbReference type="Proteomes" id="UP000094271">
    <property type="component" value="Unassembled WGS sequence"/>
</dbReference>
<evidence type="ECO:0000313" key="1">
    <source>
        <dbReference type="EMBL" id="ODR49135.1"/>
    </source>
</evidence>
<dbReference type="EMBL" id="MEHD01000021">
    <property type="protein sequence ID" value="ODR57701.1"/>
    <property type="molecule type" value="Genomic_DNA"/>
</dbReference>
<organism evidence="1 3">
    <name type="scientific">Eisenbergiella tayi</name>
    <dbReference type="NCBI Taxonomy" id="1432052"/>
    <lineage>
        <taxon>Bacteria</taxon>
        <taxon>Bacillati</taxon>
        <taxon>Bacillota</taxon>
        <taxon>Clostridia</taxon>
        <taxon>Lachnospirales</taxon>
        <taxon>Lachnospiraceae</taxon>
        <taxon>Eisenbergiella</taxon>
    </lineage>
</organism>
<comment type="caution">
    <text evidence="1">The sequence shown here is derived from an EMBL/GenBank/DDBJ whole genome shotgun (WGS) entry which is preliminary data.</text>
</comment>